<accession>A0A3M7R183</accession>
<name>A0A3M7R183_BRAPC</name>
<reference evidence="1 2" key="1">
    <citation type="journal article" date="2018" name="Sci. Rep.">
        <title>Genomic signatures of local adaptation to the degree of environmental predictability in rotifers.</title>
        <authorList>
            <person name="Franch-Gras L."/>
            <person name="Hahn C."/>
            <person name="Garcia-Roger E.M."/>
            <person name="Carmona M.J."/>
            <person name="Serra M."/>
            <person name="Gomez A."/>
        </authorList>
    </citation>
    <scope>NUCLEOTIDE SEQUENCE [LARGE SCALE GENOMIC DNA]</scope>
    <source>
        <strain evidence="1">HYR1</strain>
    </source>
</reference>
<comment type="caution">
    <text evidence="1">The sequence shown here is derived from an EMBL/GenBank/DDBJ whole genome shotgun (WGS) entry which is preliminary data.</text>
</comment>
<dbReference type="EMBL" id="REGN01004564">
    <property type="protein sequence ID" value="RNA16975.1"/>
    <property type="molecule type" value="Genomic_DNA"/>
</dbReference>
<gene>
    <name evidence="1" type="ORF">BpHYR1_007056</name>
</gene>
<protein>
    <submittedName>
        <fullName evidence="1">Uncharacterized protein</fullName>
    </submittedName>
</protein>
<organism evidence="1 2">
    <name type="scientific">Brachionus plicatilis</name>
    <name type="common">Marine rotifer</name>
    <name type="synonym">Brachionus muelleri</name>
    <dbReference type="NCBI Taxonomy" id="10195"/>
    <lineage>
        <taxon>Eukaryota</taxon>
        <taxon>Metazoa</taxon>
        <taxon>Spiralia</taxon>
        <taxon>Gnathifera</taxon>
        <taxon>Rotifera</taxon>
        <taxon>Eurotatoria</taxon>
        <taxon>Monogononta</taxon>
        <taxon>Pseudotrocha</taxon>
        <taxon>Ploima</taxon>
        <taxon>Brachionidae</taxon>
        <taxon>Brachionus</taxon>
    </lineage>
</organism>
<keyword evidence="2" id="KW-1185">Reference proteome</keyword>
<dbReference type="Proteomes" id="UP000276133">
    <property type="component" value="Unassembled WGS sequence"/>
</dbReference>
<proteinExistence type="predicted"/>
<evidence type="ECO:0000313" key="1">
    <source>
        <dbReference type="EMBL" id="RNA16975.1"/>
    </source>
</evidence>
<sequence>MIIDDKTNSILGINYIGSYAIKCIKSPSSRHVSTASSIYPIRDIDHKNIDQRFKYGIYQAGKN</sequence>
<dbReference type="AlphaFoldDB" id="A0A3M7R183"/>
<evidence type="ECO:0000313" key="2">
    <source>
        <dbReference type="Proteomes" id="UP000276133"/>
    </source>
</evidence>